<evidence type="ECO:0000256" key="13">
    <source>
        <dbReference type="PIRNR" id="PIRNR001365"/>
    </source>
</evidence>
<dbReference type="PROSITE" id="PS00666">
    <property type="entry name" value="DHDPS_2"/>
    <property type="match status" value="1"/>
</dbReference>
<dbReference type="InterPro" id="IPR005263">
    <property type="entry name" value="DapA"/>
</dbReference>
<comment type="catalytic activity">
    <reaction evidence="11 12">
        <text>L-aspartate 4-semialdehyde + pyruvate = (2S,4S)-4-hydroxy-2,3,4,5-tetrahydrodipicolinate + H2O + H(+)</text>
        <dbReference type="Rhea" id="RHEA:34171"/>
        <dbReference type="ChEBI" id="CHEBI:15361"/>
        <dbReference type="ChEBI" id="CHEBI:15377"/>
        <dbReference type="ChEBI" id="CHEBI:15378"/>
        <dbReference type="ChEBI" id="CHEBI:67139"/>
        <dbReference type="ChEBI" id="CHEBI:537519"/>
        <dbReference type="EC" id="4.3.3.7"/>
    </reaction>
</comment>
<dbReference type="NCBIfam" id="TIGR00674">
    <property type="entry name" value="dapA"/>
    <property type="match status" value="1"/>
</dbReference>
<organism evidence="16 17">
    <name type="scientific">Microscilla marina ATCC 23134</name>
    <dbReference type="NCBI Taxonomy" id="313606"/>
    <lineage>
        <taxon>Bacteria</taxon>
        <taxon>Pseudomonadati</taxon>
        <taxon>Bacteroidota</taxon>
        <taxon>Cytophagia</taxon>
        <taxon>Cytophagales</taxon>
        <taxon>Microscillaceae</taxon>
        <taxon>Microscilla</taxon>
    </lineage>
</organism>
<evidence type="ECO:0000256" key="10">
    <source>
        <dbReference type="ARBA" id="ARBA00023270"/>
    </source>
</evidence>
<dbReference type="GO" id="GO:0009089">
    <property type="term" value="P:lysine biosynthetic process via diaminopimelate"/>
    <property type="evidence" value="ECO:0007669"/>
    <property type="project" value="UniProtKB-UniRule"/>
</dbReference>
<comment type="pathway">
    <text evidence="2 12">Amino-acid biosynthesis; L-lysine biosynthesis via DAP pathway; (S)-tetrahydrodipicolinate from L-aspartate: step 3/4.</text>
</comment>
<evidence type="ECO:0000256" key="7">
    <source>
        <dbReference type="ARBA" id="ARBA00022915"/>
    </source>
</evidence>
<evidence type="ECO:0000313" key="17">
    <source>
        <dbReference type="Proteomes" id="UP000004095"/>
    </source>
</evidence>
<keyword evidence="9 12" id="KW-0456">Lyase</keyword>
<evidence type="ECO:0000256" key="12">
    <source>
        <dbReference type="HAMAP-Rule" id="MF_00418"/>
    </source>
</evidence>
<dbReference type="SMART" id="SM01130">
    <property type="entry name" value="DHDPS"/>
    <property type="match status" value="1"/>
</dbReference>
<evidence type="ECO:0000256" key="4">
    <source>
        <dbReference type="ARBA" id="ARBA00012086"/>
    </source>
</evidence>
<feature type="binding site" evidence="12 15">
    <location>
        <position position="207"/>
    </location>
    <ligand>
        <name>pyruvate</name>
        <dbReference type="ChEBI" id="CHEBI:15361"/>
    </ligand>
</feature>
<proteinExistence type="inferred from homology"/>
<comment type="caution">
    <text evidence="12">Was originally thought to be a dihydrodipicolinate synthase (DHDPS), catalyzing the condensation of (S)-aspartate-beta-semialdehyde [(S)-ASA] and pyruvate to dihydrodipicolinate (DHDP). However, it was shown in E.coli that the product of the enzymatic reaction is not dihydrodipicolinate but in fact (4S)-4-hydroxy-2,3,4,5-tetrahydro-(2S)-dipicolinic acid (HTPA), and that the consecutive dehydration reaction leading to DHDP is not spontaneous but catalyzed by DapB.</text>
</comment>
<dbReference type="GO" id="GO:0019877">
    <property type="term" value="P:diaminopimelate biosynthetic process"/>
    <property type="evidence" value="ECO:0007669"/>
    <property type="project" value="UniProtKB-UniRule"/>
</dbReference>
<dbReference type="GO" id="GO:0005829">
    <property type="term" value="C:cytosol"/>
    <property type="evidence" value="ECO:0007669"/>
    <property type="project" value="TreeGrafter"/>
</dbReference>
<comment type="subcellular location">
    <subcellularLocation>
        <location evidence="12">Cytoplasm</location>
    </subcellularLocation>
</comment>
<feature type="active site" description="Schiff-base intermediate with substrate" evidence="12 14">
    <location>
        <position position="165"/>
    </location>
</feature>
<evidence type="ECO:0000256" key="11">
    <source>
        <dbReference type="ARBA" id="ARBA00047836"/>
    </source>
</evidence>
<dbReference type="InterPro" id="IPR020625">
    <property type="entry name" value="Schiff_base-form_aldolases_AS"/>
</dbReference>
<evidence type="ECO:0000256" key="14">
    <source>
        <dbReference type="PIRSR" id="PIRSR001365-1"/>
    </source>
</evidence>
<dbReference type="HAMAP" id="MF_00418">
    <property type="entry name" value="DapA"/>
    <property type="match status" value="1"/>
</dbReference>
<dbReference type="UniPathway" id="UPA00034">
    <property type="reaction ID" value="UER00017"/>
</dbReference>
<dbReference type="InterPro" id="IPR013785">
    <property type="entry name" value="Aldolase_TIM"/>
</dbReference>
<dbReference type="CDD" id="cd00950">
    <property type="entry name" value="DHDPS"/>
    <property type="match status" value="1"/>
</dbReference>
<comment type="function">
    <text evidence="1 12">Catalyzes the condensation of (S)-aspartate-beta-semialdehyde [(S)-ASA] and pyruvate to 4-hydroxy-tetrahydrodipicolinate (HTPA).</text>
</comment>
<accession>A1ZPG2</accession>
<keyword evidence="10 12" id="KW-0704">Schiff base</keyword>
<evidence type="ECO:0000313" key="16">
    <source>
        <dbReference type="EMBL" id="EAY27701.1"/>
    </source>
</evidence>
<dbReference type="Gene3D" id="3.20.20.70">
    <property type="entry name" value="Aldolase class I"/>
    <property type="match status" value="1"/>
</dbReference>
<evidence type="ECO:0000256" key="2">
    <source>
        <dbReference type="ARBA" id="ARBA00005120"/>
    </source>
</evidence>
<keyword evidence="8 12" id="KW-0457">Lysine biosynthesis</keyword>
<protein>
    <recommendedName>
        <fullName evidence="4 12">4-hydroxy-tetrahydrodipicolinate synthase</fullName>
        <shortName evidence="12">HTPA synthase</shortName>
        <ecNumber evidence="4 12">4.3.3.7</ecNumber>
    </recommendedName>
</protein>
<name>A1ZPG2_MICM2</name>
<evidence type="ECO:0000256" key="1">
    <source>
        <dbReference type="ARBA" id="ARBA00003294"/>
    </source>
</evidence>
<evidence type="ECO:0000256" key="8">
    <source>
        <dbReference type="ARBA" id="ARBA00023154"/>
    </source>
</evidence>
<feature type="site" description="Part of a proton relay during catalysis" evidence="12">
    <location>
        <position position="111"/>
    </location>
</feature>
<dbReference type="OrthoDB" id="9782828at2"/>
<dbReference type="GO" id="GO:0008840">
    <property type="term" value="F:4-hydroxy-tetrahydrodipicolinate synthase activity"/>
    <property type="evidence" value="ECO:0007669"/>
    <property type="project" value="UniProtKB-UniRule"/>
</dbReference>
<dbReference type="InterPro" id="IPR002220">
    <property type="entry name" value="DapA-like"/>
</dbReference>
<dbReference type="eggNOG" id="COG0329">
    <property type="taxonomic scope" value="Bacteria"/>
</dbReference>
<dbReference type="PANTHER" id="PTHR12128:SF66">
    <property type="entry name" value="4-HYDROXY-2-OXOGLUTARATE ALDOLASE, MITOCHONDRIAL"/>
    <property type="match status" value="1"/>
</dbReference>
<feature type="active site" description="Proton donor/acceptor" evidence="12 14">
    <location>
        <position position="137"/>
    </location>
</feature>
<comment type="similarity">
    <text evidence="3 12 13">Belongs to the DapA family.</text>
</comment>
<dbReference type="PIRSF" id="PIRSF001365">
    <property type="entry name" value="DHDPS"/>
    <property type="match status" value="1"/>
</dbReference>
<keyword evidence="17" id="KW-1185">Reference proteome</keyword>
<reference evidence="16 17" key="1">
    <citation type="submission" date="2007-01" db="EMBL/GenBank/DDBJ databases">
        <authorList>
            <person name="Haygood M."/>
            <person name="Podell S."/>
            <person name="Anderson C."/>
            <person name="Hopkinson B."/>
            <person name="Roe K."/>
            <person name="Barbeau K."/>
            <person name="Gaasterland T."/>
            <person name="Ferriera S."/>
            <person name="Johnson J."/>
            <person name="Kravitz S."/>
            <person name="Beeson K."/>
            <person name="Sutton G."/>
            <person name="Rogers Y.-H."/>
            <person name="Friedman R."/>
            <person name="Frazier M."/>
            <person name="Venter J.C."/>
        </authorList>
    </citation>
    <scope>NUCLEOTIDE SEQUENCE [LARGE SCALE GENOMIC DNA]</scope>
    <source>
        <strain evidence="16 17">ATCC 23134</strain>
    </source>
</reference>
<comment type="subunit">
    <text evidence="12">Homotetramer; dimer of dimers.</text>
</comment>
<dbReference type="EC" id="4.3.3.7" evidence="4 12"/>
<feature type="binding site" evidence="12 15">
    <location>
        <position position="49"/>
    </location>
    <ligand>
        <name>pyruvate</name>
        <dbReference type="ChEBI" id="CHEBI:15361"/>
    </ligand>
</feature>
<evidence type="ECO:0000256" key="6">
    <source>
        <dbReference type="ARBA" id="ARBA00022605"/>
    </source>
</evidence>
<dbReference type="Proteomes" id="UP000004095">
    <property type="component" value="Unassembled WGS sequence"/>
</dbReference>
<feature type="site" description="Part of a proton relay during catalysis" evidence="12">
    <location>
        <position position="48"/>
    </location>
</feature>
<dbReference type="RefSeq" id="WP_002699047.1">
    <property type="nucleotide sequence ID" value="NZ_AAWS01000021.1"/>
</dbReference>
<keyword evidence="7 12" id="KW-0220">Diaminopimelate biosynthesis</keyword>
<dbReference type="PANTHER" id="PTHR12128">
    <property type="entry name" value="DIHYDRODIPICOLINATE SYNTHASE"/>
    <property type="match status" value="1"/>
</dbReference>
<dbReference type="SUPFAM" id="SSF51569">
    <property type="entry name" value="Aldolase"/>
    <property type="match status" value="1"/>
</dbReference>
<dbReference type="Pfam" id="PF00701">
    <property type="entry name" value="DHDPS"/>
    <property type="match status" value="1"/>
</dbReference>
<keyword evidence="6 12" id="KW-0028">Amino-acid biosynthesis</keyword>
<gene>
    <name evidence="12" type="primary">dapA</name>
    <name evidence="16" type="ORF">M23134_03769</name>
</gene>
<evidence type="ECO:0000256" key="9">
    <source>
        <dbReference type="ARBA" id="ARBA00023239"/>
    </source>
</evidence>
<comment type="caution">
    <text evidence="16">The sequence shown here is derived from an EMBL/GenBank/DDBJ whole genome shotgun (WGS) entry which is preliminary data.</text>
</comment>
<evidence type="ECO:0000256" key="3">
    <source>
        <dbReference type="ARBA" id="ARBA00007592"/>
    </source>
</evidence>
<evidence type="ECO:0000256" key="5">
    <source>
        <dbReference type="ARBA" id="ARBA00022490"/>
    </source>
</evidence>
<keyword evidence="5 12" id="KW-0963">Cytoplasm</keyword>
<dbReference type="EMBL" id="AAWS01000021">
    <property type="protein sequence ID" value="EAY27701.1"/>
    <property type="molecule type" value="Genomic_DNA"/>
</dbReference>
<dbReference type="PRINTS" id="PR00146">
    <property type="entry name" value="DHPICSNTHASE"/>
</dbReference>
<sequence length="297" mass="32105">MVHEKFIGTGVALVTPFKEDHKIDFDALRSVLNHTSQGGVNYWVVMGTTGESATLTKEEKVAVLEFVLQNNPLNLPIVYGIGGNNTRNIIEDIGHTPLDGVDAILSVSPYYNKPSQEGIYQHYAMLADQSPKPIILYNVPGRTASNISAHTTLRLAQHENIVGVKEASGDLVQCIEIAKNKPEDFLLISGDDMLTIPMMSVGGQGVISVLANAFPSIFSEMVADALAGNYRKASQNLYQLNSINPLMYTESNPVGVKHAMALQGVCGNTVRLPLLAASEKLQAQIAEMMPSAVEVQN</sequence>
<dbReference type="AlphaFoldDB" id="A1ZPG2"/>
<evidence type="ECO:0000256" key="15">
    <source>
        <dbReference type="PIRSR" id="PIRSR001365-2"/>
    </source>
</evidence>